<dbReference type="PIRSF" id="PIRSF031134">
    <property type="entry name" value="MTRK"/>
    <property type="match status" value="1"/>
</dbReference>
<dbReference type="SUPFAM" id="SSF56112">
    <property type="entry name" value="Protein kinase-like (PK-like)"/>
    <property type="match status" value="1"/>
</dbReference>
<dbReference type="PANTHER" id="PTHR34273">
    <property type="entry name" value="METHYLTHIORIBOSE KINASE"/>
    <property type="match status" value="1"/>
</dbReference>
<name>H3NQ90_9FIRM</name>
<gene>
    <name evidence="9" type="ORF">HMPREF9709_01501</name>
</gene>
<dbReference type="Pfam" id="PF01636">
    <property type="entry name" value="APH"/>
    <property type="match status" value="1"/>
</dbReference>
<evidence type="ECO:0000256" key="2">
    <source>
        <dbReference type="ARBA" id="ARBA00011738"/>
    </source>
</evidence>
<evidence type="ECO:0000256" key="7">
    <source>
        <dbReference type="ARBA" id="ARBA00022840"/>
    </source>
</evidence>
<dbReference type="GO" id="GO:0005524">
    <property type="term" value="F:ATP binding"/>
    <property type="evidence" value="ECO:0007669"/>
    <property type="project" value="UniProtKB-KW"/>
</dbReference>
<dbReference type="STRING" id="883114.HMPREF9709_01501"/>
<dbReference type="eggNOG" id="COG4857">
    <property type="taxonomic scope" value="Bacteria"/>
</dbReference>
<dbReference type="GO" id="GO:0009086">
    <property type="term" value="P:methionine biosynthetic process"/>
    <property type="evidence" value="ECO:0007669"/>
    <property type="project" value="InterPro"/>
</dbReference>
<dbReference type="Gene3D" id="3.90.1200.10">
    <property type="match status" value="1"/>
</dbReference>
<keyword evidence="10" id="KW-1185">Reference proteome</keyword>
<dbReference type="RefSeq" id="WP_005399016.1">
    <property type="nucleotide sequence ID" value="NZ_JH601088.1"/>
</dbReference>
<dbReference type="PANTHER" id="PTHR34273:SF2">
    <property type="entry name" value="METHYLTHIORIBOSE KINASE"/>
    <property type="match status" value="1"/>
</dbReference>
<dbReference type="EC" id="2.7.1.100" evidence="3"/>
<dbReference type="HOGENOM" id="CLU_033681_0_0_9"/>
<organism evidence="9 10">
    <name type="scientific">Helcococcus kunzii ATCC 51366</name>
    <dbReference type="NCBI Taxonomy" id="883114"/>
    <lineage>
        <taxon>Bacteria</taxon>
        <taxon>Bacillati</taxon>
        <taxon>Bacillota</taxon>
        <taxon>Tissierellia</taxon>
        <taxon>Tissierellales</taxon>
        <taxon>Peptoniphilaceae</taxon>
        <taxon>Helcococcus</taxon>
    </lineage>
</organism>
<dbReference type="InterPro" id="IPR002575">
    <property type="entry name" value="Aminoglycoside_PTrfase"/>
</dbReference>
<dbReference type="GeneID" id="96999451"/>
<keyword evidence="4" id="KW-0808">Transferase</keyword>
<dbReference type="OrthoDB" id="9777791at2"/>
<evidence type="ECO:0000256" key="3">
    <source>
        <dbReference type="ARBA" id="ARBA00012128"/>
    </source>
</evidence>
<evidence type="ECO:0000256" key="5">
    <source>
        <dbReference type="ARBA" id="ARBA00022741"/>
    </source>
</evidence>
<dbReference type="InterPro" id="IPR009212">
    <property type="entry name" value="Methylthioribose_kinase"/>
</dbReference>
<evidence type="ECO:0000313" key="10">
    <source>
        <dbReference type="Proteomes" id="UP000004191"/>
    </source>
</evidence>
<dbReference type="AlphaFoldDB" id="H3NQ90"/>
<evidence type="ECO:0000256" key="4">
    <source>
        <dbReference type="ARBA" id="ARBA00022679"/>
    </source>
</evidence>
<evidence type="ECO:0000256" key="6">
    <source>
        <dbReference type="ARBA" id="ARBA00022777"/>
    </source>
</evidence>
<feature type="domain" description="Aminoglycoside phosphotransferase" evidence="8">
    <location>
        <begin position="225"/>
        <end position="269"/>
    </location>
</feature>
<comment type="caution">
    <text evidence="9">The sequence shown here is derived from an EMBL/GenBank/DDBJ whole genome shotgun (WGS) entry which is preliminary data.</text>
</comment>
<dbReference type="Proteomes" id="UP000004191">
    <property type="component" value="Unassembled WGS sequence"/>
</dbReference>
<dbReference type="InterPro" id="IPR011009">
    <property type="entry name" value="Kinase-like_dom_sf"/>
</dbReference>
<evidence type="ECO:0000259" key="8">
    <source>
        <dbReference type="Pfam" id="PF01636"/>
    </source>
</evidence>
<sequence length="402" mass="47441">MKNIYDSHFLLNENTVIDFVKDKLDIFKNSINLKSKELSDGNINYVFKVWDEDTDNSVVVKQADDKLRSSGRNLDLNRNKIEYEILKKQNELVPKYVPKVYYYDNNMYCMIMEDISEYKNMRYEINKGKIFNNFSKDITTYLVETLLETTDLIIDRHEKKEKVKLFTNIDLCDISEDLVFTEPYYNYKNRNIIVEGLEQFVEENLYNNQKLHTEVGYLRNRFMNYSQSLIHGDLHSGSIFINQNGIKVIDPEFAFYGPAGYDIGNVIGNLFFSLANKEITDPENTEYIEWVKNQISEIYDLFSKKFKNKFKERVKLPIYNNEFMNQYLDEILSDSLGYAGTEIIRRTVGDSKVLEVTDIETVDKYKLHKQLIELGITLIINRKNIRCGDEIIKQYSTVKINR</sequence>
<keyword evidence="6 9" id="KW-0418">Kinase</keyword>
<keyword evidence="7" id="KW-0067">ATP-binding</keyword>
<evidence type="ECO:0000256" key="1">
    <source>
        <dbReference type="ARBA" id="ARBA00010165"/>
    </source>
</evidence>
<dbReference type="NCBIfam" id="TIGR01767">
    <property type="entry name" value="MTRK"/>
    <property type="match status" value="1"/>
</dbReference>
<reference evidence="9 10" key="1">
    <citation type="submission" date="2012-01" db="EMBL/GenBank/DDBJ databases">
        <title>The Genome Sequence of Helcococcus kunzii ATCC 51366.</title>
        <authorList>
            <consortium name="The Broad Institute Genome Sequencing Platform"/>
            <person name="Earl A."/>
            <person name="Ward D."/>
            <person name="Feldgarden M."/>
            <person name="Gevers D."/>
            <person name="Huys G."/>
            <person name="Young S.K."/>
            <person name="Zeng Q."/>
            <person name="Gargeya S."/>
            <person name="Fitzgerald M."/>
            <person name="Haas B."/>
            <person name="Abouelleil A."/>
            <person name="Alvarado L."/>
            <person name="Arachchi H.M."/>
            <person name="Berlin A."/>
            <person name="Chapman S.B."/>
            <person name="Gearin G."/>
            <person name="Goldberg J."/>
            <person name="Griggs A."/>
            <person name="Gujja S."/>
            <person name="Hansen M."/>
            <person name="Heiman D."/>
            <person name="Howarth C."/>
            <person name="Larimer J."/>
            <person name="Lui A."/>
            <person name="MacDonald P.J.P."/>
            <person name="McCowen C."/>
            <person name="Montmayeur A."/>
            <person name="Murphy C."/>
            <person name="Neiman D."/>
            <person name="Pearson M."/>
            <person name="Priest M."/>
            <person name="Roberts A."/>
            <person name="Saif S."/>
            <person name="Shea T."/>
            <person name="Sisk P."/>
            <person name="Stolte C."/>
            <person name="Sykes S."/>
            <person name="Wortman J."/>
            <person name="Nusbaum C."/>
            <person name="Birren B."/>
        </authorList>
    </citation>
    <scope>NUCLEOTIDE SEQUENCE [LARGE SCALE GENOMIC DNA]</scope>
    <source>
        <strain evidence="9 10">ATCC 51366</strain>
    </source>
</reference>
<proteinExistence type="inferred from homology"/>
<protein>
    <recommendedName>
        <fullName evidence="3">S-methyl-5-thioribose kinase</fullName>
        <ecNumber evidence="3">2.7.1.100</ecNumber>
    </recommendedName>
</protein>
<accession>H3NQ90</accession>
<comment type="similarity">
    <text evidence="1">Belongs to the methylthioribose kinase family.</text>
</comment>
<dbReference type="EMBL" id="AGEI01000028">
    <property type="protein sequence ID" value="EHR32570.1"/>
    <property type="molecule type" value="Genomic_DNA"/>
</dbReference>
<keyword evidence="5" id="KW-0547">Nucleotide-binding</keyword>
<dbReference type="PATRIC" id="fig|883114.3.peg.1499"/>
<dbReference type="Gene3D" id="3.30.200.20">
    <property type="entry name" value="Phosphorylase Kinase, domain 1"/>
    <property type="match status" value="1"/>
</dbReference>
<comment type="subunit">
    <text evidence="2">Homodimer.</text>
</comment>
<dbReference type="GO" id="GO:0046522">
    <property type="term" value="F:S-methyl-5-thioribose kinase activity"/>
    <property type="evidence" value="ECO:0007669"/>
    <property type="project" value="UniProtKB-EC"/>
</dbReference>
<evidence type="ECO:0000313" key="9">
    <source>
        <dbReference type="EMBL" id="EHR32570.1"/>
    </source>
</evidence>